<reference evidence="2" key="1">
    <citation type="journal article" date="2015" name="Nature">
        <title>Complex archaea that bridge the gap between prokaryotes and eukaryotes.</title>
        <authorList>
            <person name="Spang A."/>
            <person name="Saw J.H."/>
            <person name="Jorgensen S.L."/>
            <person name="Zaremba-Niedzwiedzka K."/>
            <person name="Martijn J."/>
            <person name="Lind A.E."/>
            <person name="van Eijk R."/>
            <person name="Schleper C."/>
            <person name="Guy L."/>
            <person name="Ettema T.J."/>
        </authorList>
    </citation>
    <scope>NUCLEOTIDE SEQUENCE</scope>
</reference>
<feature type="compositionally biased region" description="Gly residues" evidence="1">
    <location>
        <begin position="178"/>
        <end position="194"/>
    </location>
</feature>
<proteinExistence type="predicted"/>
<dbReference type="AlphaFoldDB" id="A0A0F9YBD6"/>
<feature type="region of interest" description="Disordered" evidence="1">
    <location>
        <begin position="178"/>
        <end position="227"/>
    </location>
</feature>
<feature type="compositionally biased region" description="Polar residues" evidence="1">
    <location>
        <begin position="202"/>
        <end position="221"/>
    </location>
</feature>
<comment type="caution">
    <text evidence="2">The sequence shown here is derived from an EMBL/GenBank/DDBJ whole genome shotgun (WGS) entry which is preliminary data.</text>
</comment>
<evidence type="ECO:0000256" key="1">
    <source>
        <dbReference type="SAM" id="MobiDB-lite"/>
    </source>
</evidence>
<name>A0A0F9YBD6_9ZZZZ</name>
<organism evidence="2">
    <name type="scientific">marine sediment metagenome</name>
    <dbReference type="NCBI Taxonomy" id="412755"/>
    <lineage>
        <taxon>unclassified sequences</taxon>
        <taxon>metagenomes</taxon>
        <taxon>ecological metagenomes</taxon>
    </lineage>
</organism>
<protein>
    <submittedName>
        <fullName evidence="2">Uncharacterized protein</fullName>
    </submittedName>
</protein>
<dbReference type="EMBL" id="LAZR01000033">
    <property type="protein sequence ID" value="KKO01839.1"/>
    <property type="molecule type" value="Genomic_DNA"/>
</dbReference>
<gene>
    <name evidence="2" type="ORF">LCGC14_0111940</name>
</gene>
<evidence type="ECO:0000313" key="2">
    <source>
        <dbReference type="EMBL" id="KKO01839.1"/>
    </source>
</evidence>
<sequence length="227" mass="22958">MKKTHILGIAAAATVALMGSTAGAQTQWIKDKMSDQCSAASRDKIADATRENIEESVRRAEASIQAPASVVDLSCMSDLLGADVDVFSQDWGSMGGFNIDGMINDVVGGLKSGLEVQTLSSGVERAICDFAKEKFEGVTSGLTGSMDDITNGLTMPDFSDGFGLLNIGYNGSSTGGTTGGTAGSGSGGTSGTGTAGEDTSAVPENTSGGSSTESDIQSIWNSIGGDR</sequence>
<accession>A0A0F9YBD6</accession>